<dbReference type="OrthoDB" id="3645574at2759"/>
<dbReference type="EMBL" id="JAPZBO010000009">
    <property type="protein sequence ID" value="KAJ5303381.1"/>
    <property type="molecule type" value="Genomic_DNA"/>
</dbReference>
<proteinExistence type="predicted"/>
<name>A0A9W9PPN8_9EURO</name>
<dbReference type="Proteomes" id="UP001147746">
    <property type="component" value="Unassembled WGS sequence"/>
</dbReference>
<dbReference type="InterPro" id="IPR051678">
    <property type="entry name" value="AGP_Transferase"/>
</dbReference>
<evidence type="ECO:0008006" key="3">
    <source>
        <dbReference type="Google" id="ProtNLM"/>
    </source>
</evidence>
<accession>A0A9W9PPN8</accession>
<evidence type="ECO:0000313" key="1">
    <source>
        <dbReference type="EMBL" id="KAJ5303381.1"/>
    </source>
</evidence>
<dbReference type="AlphaFoldDB" id="A0A9W9PPN8"/>
<organism evidence="1 2">
    <name type="scientific">Penicillium atrosanguineum</name>
    <dbReference type="NCBI Taxonomy" id="1132637"/>
    <lineage>
        <taxon>Eukaryota</taxon>
        <taxon>Fungi</taxon>
        <taxon>Dikarya</taxon>
        <taxon>Ascomycota</taxon>
        <taxon>Pezizomycotina</taxon>
        <taxon>Eurotiomycetes</taxon>
        <taxon>Eurotiomycetidae</taxon>
        <taxon>Eurotiales</taxon>
        <taxon>Aspergillaceae</taxon>
        <taxon>Penicillium</taxon>
    </lineage>
</organism>
<comment type="caution">
    <text evidence="1">The sequence shown here is derived from an EMBL/GenBank/DDBJ whole genome shotgun (WGS) entry which is preliminary data.</text>
</comment>
<protein>
    <recommendedName>
        <fullName evidence="3">Aminoglycoside phosphotransferase domain-containing protein</fullName>
    </recommendedName>
</protein>
<keyword evidence="2" id="KW-1185">Reference proteome</keyword>
<dbReference type="PANTHER" id="PTHR21310">
    <property type="entry name" value="AMINOGLYCOSIDE PHOSPHOTRANSFERASE-RELATED-RELATED"/>
    <property type="match status" value="1"/>
</dbReference>
<reference evidence="1" key="2">
    <citation type="journal article" date="2023" name="IMA Fungus">
        <title>Comparative genomic study of the Penicillium genus elucidates a diverse pangenome and 15 lateral gene transfer events.</title>
        <authorList>
            <person name="Petersen C."/>
            <person name="Sorensen T."/>
            <person name="Nielsen M.R."/>
            <person name="Sondergaard T.E."/>
            <person name="Sorensen J.L."/>
            <person name="Fitzpatrick D.A."/>
            <person name="Frisvad J.C."/>
            <person name="Nielsen K.L."/>
        </authorList>
    </citation>
    <scope>NUCLEOTIDE SEQUENCE</scope>
    <source>
        <strain evidence="1">IBT 21472</strain>
    </source>
</reference>
<gene>
    <name evidence="1" type="ORF">N7476_010180</name>
</gene>
<dbReference type="PANTHER" id="PTHR21310:SF37">
    <property type="entry name" value="AMINOGLYCOSIDE PHOSPHOTRANSFERASE DOMAIN-CONTAINING PROTEIN"/>
    <property type="match status" value="1"/>
</dbReference>
<sequence length="537" mass="62795">MSNVTDSLEGIPLAPGLVPRRLLREEITYSVAKEKDYNVLHELKYWDQRTQFFRHIQNNQSLLQKIVAHHLGVSPDVCHVAEPRKWAHGSFNVCIRIDIDAMARKPGRRVMIRLPLPYKLGENKHPGNIDEKIRCEAGTYVWLQENCPTIPIPKLYGFGMTTGQSFTALESRPFMTRMFWSLRRNISKLLGYQIATPYVPTTYKEASALGTGYLLIEYIDSTQGEMLSNTWPERRHNPKLRQTLFRDLSRTLLSLSRIPLSKIGSFTLDNEGYLTLSNRPLTLDIHYLENQNIPIDIPRNSTHSSTETYINDLFSIHESRFRHQPNAVNNIQDAFYQACGLTIMRSVWPCFFRRDLLRGPFFFNLTDLHQSNILVDKEWNVTCIIDLEWACSRPVEMIHPPSWLSNQPMQLIDEEQYTPLHTDFMAIFEEEEKALSPEMQPPFPFYPILKQGLEKGTLWCSYALNSPGAIFDMFYRHIQPRFAKSHIDEDSFWLITMPYWGFDSYQFLEDKLEDKARYDEDLRKVFERRADEHDAPE</sequence>
<dbReference type="SUPFAM" id="SSF56112">
    <property type="entry name" value="Protein kinase-like (PK-like)"/>
    <property type="match status" value="1"/>
</dbReference>
<dbReference type="InterPro" id="IPR011009">
    <property type="entry name" value="Kinase-like_dom_sf"/>
</dbReference>
<reference evidence="1" key="1">
    <citation type="submission" date="2022-12" db="EMBL/GenBank/DDBJ databases">
        <authorList>
            <person name="Petersen C."/>
        </authorList>
    </citation>
    <scope>NUCLEOTIDE SEQUENCE</scope>
    <source>
        <strain evidence="1">IBT 21472</strain>
    </source>
</reference>
<evidence type="ECO:0000313" key="2">
    <source>
        <dbReference type="Proteomes" id="UP001147746"/>
    </source>
</evidence>